<dbReference type="EMBL" id="NKCI01000512">
    <property type="protein sequence ID" value="RSL40312.1"/>
    <property type="molecule type" value="Genomic_DNA"/>
</dbReference>
<organism evidence="2 3">
    <name type="scientific">Fusarium duplospermum</name>
    <dbReference type="NCBI Taxonomy" id="1325734"/>
    <lineage>
        <taxon>Eukaryota</taxon>
        <taxon>Fungi</taxon>
        <taxon>Dikarya</taxon>
        <taxon>Ascomycota</taxon>
        <taxon>Pezizomycotina</taxon>
        <taxon>Sordariomycetes</taxon>
        <taxon>Hypocreomycetidae</taxon>
        <taxon>Hypocreales</taxon>
        <taxon>Nectriaceae</taxon>
        <taxon>Fusarium</taxon>
        <taxon>Fusarium solani species complex</taxon>
    </lineage>
</organism>
<dbReference type="Proteomes" id="UP000288168">
    <property type="component" value="Unassembled WGS sequence"/>
</dbReference>
<comment type="caution">
    <text evidence="2">The sequence shown here is derived from an EMBL/GenBank/DDBJ whole genome shotgun (WGS) entry which is preliminary data.</text>
</comment>
<evidence type="ECO:0000256" key="1">
    <source>
        <dbReference type="SAM" id="MobiDB-lite"/>
    </source>
</evidence>
<dbReference type="AlphaFoldDB" id="A0A428NHM7"/>
<protein>
    <submittedName>
        <fullName evidence="2">Uncharacterized protein</fullName>
    </submittedName>
</protein>
<sequence>MSNSNTRSPIMASDDGPPVNSEPLDAAGVRNDDQRSNSENGGMEWEETIRSSLRMLKDLEARIVCIAARYDVKLLAQEDDMSSAEWARRLTWAVEEIAEEFLISATSTITDSSNRQTAKRRRCLVDAFHGLKHEFLPVRGK</sequence>
<keyword evidence="3" id="KW-1185">Reference proteome</keyword>
<accession>A0A428NHM7</accession>
<reference evidence="2 3" key="1">
    <citation type="submission" date="2017-06" db="EMBL/GenBank/DDBJ databases">
        <title>Comparative genomic analysis of Ambrosia Fusariam Clade fungi.</title>
        <authorList>
            <person name="Stajich J.E."/>
            <person name="Carrillo J."/>
            <person name="Kijimoto T."/>
            <person name="Eskalen A."/>
            <person name="O'Donnell K."/>
            <person name="Kasson M."/>
        </authorList>
    </citation>
    <scope>NUCLEOTIDE SEQUENCE [LARGE SCALE GENOMIC DNA]</scope>
    <source>
        <strain evidence="2 3">NRRL62584</strain>
    </source>
</reference>
<name>A0A428NHM7_9HYPO</name>
<proteinExistence type="predicted"/>
<evidence type="ECO:0000313" key="2">
    <source>
        <dbReference type="EMBL" id="RSL40312.1"/>
    </source>
</evidence>
<evidence type="ECO:0000313" key="3">
    <source>
        <dbReference type="Proteomes" id="UP000288168"/>
    </source>
</evidence>
<dbReference type="OrthoDB" id="10525701at2759"/>
<gene>
    <name evidence="2" type="ORF">CEP54_016150</name>
</gene>
<feature type="region of interest" description="Disordered" evidence="1">
    <location>
        <begin position="1"/>
        <end position="44"/>
    </location>
</feature>